<dbReference type="Gene3D" id="3.30.310.170">
    <property type="entry name" value="Outer membrane protein assembly factor BamC"/>
    <property type="match status" value="1"/>
</dbReference>
<sequence length="335" mass="36923">MNKWLLPLTVLATLTACSTSNESKQIANDSYEKRGVIPVFTKLDTGGVTILGQENTYQLPTDVSVKTDATDIRPPSAPMAIIGNSVTHFDGERSSIIYPAEKKGVYNIQQVQRLLTEQGIPFSTSGNQVQTDWAKTGRADEIGDVQARYIIEEVGNSDSNALVVAIAQMKRDEVIFTPAVKDKARYTSDRLNQLVGELNMAYRQQQQQVATFDVATGAIQSAIVTDANQHTSLAMNINFQQSWQKLQQALPQLGFEFKESTVGKGYAVLKYKPLDDTQWARLGLTKPDLEKGEYSMQISAYGNESAVVISDEDKFALSGENAQILYQALQKLLAN</sequence>
<protein>
    <submittedName>
        <fullName evidence="1">Beta-barrel assembly machine subunit BamC</fullName>
    </submittedName>
</protein>
<reference evidence="1 2" key="1">
    <citation type="submission" date="2019-03" db="EMBL/GenBank/DDBJ databases">
        <title>Genomic Encyclopedia of Type Strains, Phase IV (KMG-IV): sequencing the most valuable type-strain genomes for metagenomic binning, comparative biology and taxonomic classification.</title>
        <authorList>
            <person name="Goeker M."/>
        </authorList>
    </citation>
    <scope>NUCLEOTIDE SEQUENCE [LARGE SCALE GENOMIC DNA]</scope>
    <source>
        <strain evidence="1 2">DSM 10053</strain>
    </source>
</reference>
<organism evidence="1 2">
    <name type="scientific">Lonepinella koalarum</name>
    <dbReference type="NCBI Taxonomy" id="53417"/>
    <lineage>
        <taxon>Bacteria</taxon>
        <taxon>Pseudomonadati</taxon>
        <taxon>Pseudomonadota</taxon>
        <taxon>Gammaproteobacteria</taxon>
        <taxon>Pasteurellales</taxon>
        <taxon>Pasteurellaceae</taxon>
        <taxon>Lonepinella</taxon>
    </lineage>
</organism>
<dbReference type="OrthoDB" id="5686855at2"/>
<dbReference type="AlphaFoldDB" id="A0A4R1KPP3"/>
<dbReference type="Gene3D" id="3.30.530.50">
    <property type="match status" value="1"/>
</dbReference>
<dbReference type="Pfam" id="PF06804">
    <property type="entry name" value="Lipoprotein_18"/>
    <property type="match status" value="1"/>
</dbReference>
<comment type="caution">
    <text evidence="1">The sequence shown here is derived from an EMBL/GenBank/DDBJ whole genome shotgun (WGS) entry which is preliminary data.</text>
</comment>
<dbReference type="Proteomes" id="UP000295496">
    <property type="component" value="Unassembled WGS sequence"/>
</dbReference>
<name>A0A4R1KPP3_9PAST</name>
<keyword evidence="2" id="KW-1185">Reference proteome</keyword>
<dbReference type="PROSITE" id="PS51257">
    <property type="entry name" value="PROKAR_LIPOPROTEIN"/>
    <property type="match status" value="1"/>
</dbReference>
<gene>
    <name evidence="1" type="ORF">EV692_2220</name>
</gene>
<dbReference type="EMBL" id="SMGJ01000009">
    <property type="protein sequence ID" value="TCK66948.1"/>
    <property type="molecule type" value="Genomic_DNA"/>
</dbReference>
<accession>A0A4R1KPP3</accession>
<evidence type="ECO:0000313" key="2">
    <source>
        <dbReference type="Proteomes" id="UP000295496"/>
    </source>
</evidence>
<dbReference type="InterPro" id="IPR010653">
    <property type="entry name" value="NlpB/DapX"/>
</dbReference>
<dbReference type="InterPro" id="IPR042268">
    <property type="entry name" value="BamC_C"/>
</dbReference>
<dbReference type="RefSeq" id="WP_132302783.1">
    <property type="nucleotide sequence ID" value="NZ_CP170642.1"/>
</dbReference>
<evidence type="ECO:0000313" key="1">
    <source>
        <dbReference type="EMBL" id="TCK66948.1"/>
    </source>
</evidence>
<proteinExistence type="predicted"/>